<evidence type="ECO:0000256" key="3">
    <source>
        <dbReference type="ARBA" id="ARBA00022516"/>
    </source>
</evidence>
<dbReference type="GO" id="GO:0006633">
    <property type="term" value="P:fatty acid biosynthetic process"/>
    <property type="evidence" value="ECO:0007669"/>
    <property type="project" value="UniProtKB-UniPathway"/>
</dbReference>
<dbReference type="UniPathway" id="UPA00094"/>
<feature type="domain" description="Lipoyl-binding" evidence="9">
    <location>
        <begin position="75"/>
        <end position="151"/>
    </location>
</feature>
<dbReference type="PROSITE" id="PS50968">
    <property type="entry name" value="BIOTINYL_LIPOYL"/>
    <property type="match status" value="1"/>
</dbReference>
<keyword evidence="3 8" id="KW-0444">Lipid biosynthesis</keyword>
<evidence type="ECO:0000256" key="8">
    <source>
        <dbReference type="RuleBase" id="RU364072"/>
    </source>
</evidence>
<keyword evidence="7 8" id="KW-0092">Biotin</keyword>
<evidence type="ECO:0000256" key="1">
    <source>
        <dbReference type="ARBA" id="ARBA00005194"/>
    </source>
</evidence>
<organism evidence="10 11">
    <name type="scientific">Clostridium butyricum</name>
    <dbReference type="NCBI Taxonomy" id="1492"/>
    <lineage>
        <taxon>Bacteria</taxon>
        <taxon>Bacillati</taxon>
        <taxon>Bacillota</taxon>
        <taxon>Clostridia</taxon>
        <taxon>Eubacteriales</taxon>
        <taxon>Clostridiaceae</taxon>
        <taxon>Clostridium</taxon>
    </lineage>
</organism>
<sequence length="153" mass="17881">MIQIEDLEKIIEIVEKHDISHFEFEQNDSRVVIEKQLLKPEFNNDKTNNSQVKVINEHRNDKENNLTNNEEKIDKIYIKSNLAGTFYLRKEENSEPFVELNKKINENTVVGLIEVMKLFNEIEAGVSGEIIDILVEDGEFVEYGQPLFEIRIS</sequence>
<accession>A0A2S7FBL4</accession>
<reference evidence="10 11" key="1">
    <citation type="submission" date="2016-01" db="EMBL/GenBank/DDBJ databases">
        <title>Characterization of the Clostridium difficile lineages that are prevalent in Hong Kong and China.</title>
        <authorList>
            <person name="Kwok J.S.-L."/>
            <person name="Lam W.-Y."/>
            <person name="Ip M."/>
            <person name="Chan T.-F."/>
            <person name="Hawkey P.M."/>
            <person name="Tsui S.K.-W."/>
        </authorList>
    </citation>
    <scope>NUCLEOTIDE SEQUENCE [LARGE SCALE GENOMIC DNA]</scope>
    <source>
        <strain evidence="10 11">300064</strain>
    </source>
</reference>
<evidence type="ECO:0000313" key="11">
    <source>
        <dbReference type="Proteomes" id="UP000238081"/>
    </source>
</evidence>
<gene>
    <name evidence="10" type="ORF">AWN73_13050</name>
</gene>
<keyword evidence="4 8" id="KW-0276">Fatty acid metabolism</keyword>
<dbReference type="SUPFAM" id="SSF51230">
    <property type="entry name" value="Single hybrid motif"/>
    <property type="match status" value="1"/>
</dbReference>
<evidence type="ECO:0000256" key="4">
    <source>
        <dbReference type="ARBA" id="ARBA00022832"/>
    </source>
</evidence>
<dbReference type="AlphaFoldDB" id="A0A2S7FBL4"/>
<dbReference type="PANTHER" id="PTHR45266:SF3">
    <property type="entry name" value="OXALOACETATE DECARBOXYLASE ALPHA CHAIN"/>
    <property type="match status" value="1"/>
</dbReference>
<dbReference type="InterPro" id="IPR001249">
    <property type="entry name" value="AcCoA_biotinCC"/>
</dbReference>
<evidence type="ECO:0000256" key="5">
    <source>
        <dbReference type="ARBA" id="ARBA00023098"/>
    </source>
</evidence>
<dbReference type="EMBL" id="LRDH01000103">
    <property type="protein sequence ID" value="PPV15041.1"/>
    <property type="molecule type" value="Genomic_DNA"/>
</dbReference>
<evidence type="ECO:0000313" key="10">
    <source>
        <dbReference type="EMBL" id="PPV15041.1"/>
    </source>
</evidence>
<dbReference type="PANTHER" id="PTHR45266">
    <property type="entry name" value="OXALOACETATE DECARBOXYLASE ALPHA CHAIN"/>
    <property type="match status" value="1"/>
</dbReference>
<protein>
    <recommendedName>
        <fullName evidence="2 8">Biotin carboxyl carrier protein of acetyl-CoA carboxylase</fullName>
    </recommendedName>
</protein>
<dbReference type="InterPro" id="IPR011053">
    <property type="entry name" value="Single_hybrid_motif"/>
</dbReference>
<comment type="function">
    <text evidence="8">This protein is a component of the acetyl coenzyme A carboxylase complex; first, biotin carboxylase catalyzes the carboxylation of the carrier protein and then the transcarboxylase transfers the carboxyl group to form malonyl-CoA.</text>
</comment>
<comment type="caution">
    <text evidence="10">The sequence shown here is derived from an EMBL/GenBank/DDBJ whole genome shotgun (WGS) entry which is preliminary data.</text>
</comment>
<proteinExistence type="predicted"/>
<dbReference type="GO" id="GO:0009317">
    <property type="term" value="C:acetyl-CoA carboxylase complex"/>
    <property type="evidence" value="ECO:0007669"/>
    <property type="project" value="InterPro"/>
</dbReference>
<dbReference type="PRINTS" id="PR01071">
    <property type="entry name" value="ACOABIOTINCC"/>
</dbReference>
<dbReference type="Proteomes" id="UP000238081">
    <property type="component" value="Unassembled WGS sequence"/>
</dbReference>
<evidence type="ECO:0000256" key="7">
    <source>
        <dbReference type="ARBA" id="ARBA00023267"/>
    </source>
</evidence>
<dbReference type="GO" id="GO:0003989">
    <property type="term" value="F:acetyl-CoA carboxylase activity"/>
    <property type="evidence" value="ECO:0007669"/>
    <property type="project" value="InterPro"/>
</dbReference>
<evidence type="ECO:0000256" key="6">
    <source>
        <dbReference type="ARBA" id="ARBA00023160"/>
    </source>
</evidence>
<evidence type="ECO:0000256" key="2">
    <source>
        <dbReference type="ARBA" id="ARBA00017562"/>
    </source>
</evidence>
<keyword evidence="5 8" id="KW-0443">Lipid metabolism</keyword>
<dbReference type="InterPro" id="IPR050709">
    <property type="entry name" value="Biotin_Carboxyl_Carrier/Decarb"/>
</dbReference>
<dbReference type="PROSITE" id="PS00188">
    <property type="entry name" value="BIOTIN"/>
    <property type="match status" value="1"/>
</dbReference>
<evidence type="ECO:0000259" key="9">
    <source>
        <dbReference type="PROSITE" id="PS50968"/>
    </source>
</evidence>
<comment type="pathway">
    <text evidence="1 8">Lipid metabolism; fatty acid biosynthesis.</text>
</comment>
<name>A0A2S7FBL4_CLOBU</name>
<dbReference type="RefSeq" id="WP_043662871.1">
    <property type="nucleotide sequence ID" value="NZ_JSEG01000005.1"/>
</dbReference>
<dbReference type="Gene3D" id="2.40.50.100">
    <property type="match status" value="1"/>
</dbReference>
<keyword evidence="6 8" id="KW-0275">Fatty acid biosynthesis</keyword>
<dbReference type="InterPro" id="IPR001882">
    <property type="entry name" value="Biotin_BS"/>
</dbReference>
<dbReference type="CDD" id="cd06850">
    <property type="entry name" value="biotinyl_domain"/>
    <property type="match status" value="1"/>
</dbReference>
<dbReference type="Pfam" id="PF00364">
    <property type="entry name" value="Biotin_lipoyl"/>
    <property type="match status" value="1"/>
</dbReference>
<dbReference type="InterPro" id="IPR000089">
    <property type="entry name" value="Biotin_lipoyl"/>
</dbReference>